<sequence>MAGPILTTQCPFVNPLPNPDELLGAQKLLCVTVGSQGTDVVGVFLPLGHDFSGMTAAEAWITGTIVQAILHRLIGFMGMIMSRNRLLHIAILTIALSVFGLVQRHLRRHRQAELELPLCTACRWPLRSHHARALVLPCGHSSIHLHCLVLPRLLEGKKKPRCGHPSCERYAHTVVRLDSPGRATIVPEKLWRESVSNFEPWSMLDSLEVSDEDVQVERTKQLWAVDSLPDENDEFWTLREHADMLVDSPRLKFTIATIAQFVEYLTGTQKCEECQRLHRRSVIWGNKYCHCQLHWGKYAPLLPPRLFHWGRDDDFVLGAETPESLISKWGSPGMSSPFSHHSGKHATRSPLGFNSDTFHSPLSVYQTPMFANTSLPYSPTPAISPIDPIEYTSWLLTQEESLLDILAHTRDPQLRNHTKELFNHISSLSEAHIFMLELTETQNQVVGLRDDISSPSILPINHPEKQQHPPPASSPPPPPPSVHLHAPAPPVTPLPRSTKRKRHHGLYDKPCTTRDSDLSNPTPPSAEPSTPGTIHGSRKGLTDLFHASAKKAKFGKPGNRWVPGKVWPGVVRERVRLWDELMEETPSRVVWASAVGETPEVSPGEGSGGGRGKGWCDGWEVRPSRKMRYRGVP</sequence>
<feature type="region of interest" description="Disordered" evidence="1">
    <location>
        <begin position="454"/>
        <end position="539"/>
    </location>
</feature>
<dbReference type="EMBL" id="ML220191">
    <property type="protein sequence ID" value="TGZ76249.1"/>
    <property type="molecule type" value="Genomic_DNA"/>
</dbReference>
<dbReference type="InParanoid" id="A0A4S2MM72"/>
<keyword evidence="2" id="KW-0472">Membrane</keyword>
<gene>
    <name evidence="3" type="ORF">EX30DRAFT_367528</name>
</gene>
<accession>A0A4S2MM72</accession>
<feature type="transmembrane region" description="Helical" evidence="2">
    <location>
        <begin position="86"/>
        <end position="102"/>
    </location>
</feature>
<keyword evidence="2" id="KW-0812">Transmembrane</keyword>
<dbReference type="Proteomes" id="UP000298138">
    <property type="component" value="Unassembled WGS sequence"/>
</dbReference>
<name>A0A4S2MM72_9PEZI</name>
<dbReference type="AlphaFoldDB" id="A0A4S2MM72"/>
<feature type="region of interest" description="Disordered" evidence="1">
    <location>
        <begin position="598"/>
        <end position="618"/>
    </location>
</feature>
<keyword evidence="2" id="KW-1133">Transmembrane helix</keyword>
<protein>
    <submittedName>
        <fullName evidence="3">Uncharacterized protein</fullName>
    </submittedName>
</protein>
<evidence type="ECO:0000256" key="2">
    <source>
        <dbReference type="SAM" id="Phobius"/>
    </source>
</evidence>
<proteinExistence type="predicted"/>
<evidence type="ECO:0000313" key="3">
    <source>
        <dbReference type="EMBL" id="TGZ76249.1"/>
    </source>
</evidence>
<feature type="compositionally biased region" description="Basic and acidic residues" evidence="1">
    <location>
        <begin position="505"/>
        <end position="517"/>
    </location>
</feature>
<evidence type="ECO:0000256" key="1">
    <source>
        <dbReference type="SAM" id="MobiDB-lite"/>
    </source>
</evidence>
<organism evidence="3 4">
    <name type="scientific">Ascodesmis nigricans</name>
    <dbReference type="NCBI Taxonomy" id="341454"/>
    <lineage>
        <taxon>Eukaryota</taxon>
        <taxon>Fungi</taxon>
        <taxon>Dikarya</taxon>
        <taxon>Ascomycota</taxon>
        <taxon>Pezizomycotina</taxon>
        <taxon>Pezizomycetes</taxon>
        <taxon>Pezizales</taxon>
        <taxon>Ascodesmidaceae</taxon>
        <taxon>Ascodesmis</taxon>
    </lineage>
</organism>
<reference evidence="3 4" key="1">
    <citation type="submission" date="2019-04" db="EMBL/GenBank/DDBJ databases">
        <title>Comparative genomics and transcriptomics to analyze fruiting body development in filamentous ascomycetes.</title>
        <authorList>
            <consortium name="DOE Joint Genome Institute"/>
            <person name="Lutkenhaus R."/>
            <person name="Traeger S."/>
            <person name="Breuer J."/>
            <person name="Kuo A."/>
            <person name="Lipzen A."/>
            <person name="Pangilinan J."/>
            <person name="Dilworth D."/>
            <person name="Sandor L."/>
            <person name="Poggeler S."/>
            <person name="Barry K."/>
            <person name="Grigoriev I.V."/>
            <person name="Nowrousian M."/>
        </authorList>
    </citation>
    <scope>NUCLEOTIDE SEQUENCE [LARGE SCALE GENOMIC DNA]</scope>
    <source>
        <strain evidence="3 4">CBS 389.68</strain>
    </source>
</reference>
<feature type="compositionally biased region" description="Pro residues" evidence="1">
    <location>
        <begin position="468"/>
        <end position="493"/>
    </location>
</feature>
<feature type="compositionally biased region" description="Gly residues" evidence="1">
    <location>
        <begin position="605"/>
        <end position="615"/>
    </location>
</feature>
<keyword evidence="4" id="KW-1185">Reference proteome</keyword>
<evidence type="ECO:0000313" key="4">
    <source>
        <dbReference type="Proteomes" id="UP000298138"/>
    </source>
</evidence>